<reference evidence="1 2" key="1">
    <citation type="submission" date="2024-02" db="EMBL/GenBank/DDBJ databases">
        <authorList>
            <person name="Vignale AGUSTIN F."/>
            <person name="Sosa J E."/>
            <person name="Modenutti C."/>
        </authorList>
    </citation>
    <scope>NUCLEOTIDE SEQUENCE [LARGE SCALE GENOMIC DNA]</scope>
</reference>
<sequence>MNLSSVFTILAMDSKRDQETKIVARNATSHVDIEAQPSVKSARQINCDRSHRNYDVCSFNGPTVFEPTESTFFLMGITDEGQEPILEEKVRPYPRKWDNFTMAQIKEVTLTSGPLSPPCLIHHNAPALVFSAGGYTDNFAYDFNDVFIPLFITVNSIFPSQEFIVAIFNSHDWWMSNYKDLLRSFTQHPIINLDKESVPHCFPSATVGLISHGFMTIDPKLMPSPKNFKQFRALLKSTYSPNGTSISKPPTRPRLVLMSNGGCSGGGGCVILNQAEVVLVAEEVGFKVIVFEPTSSTPLRESYN</sequence>
<dbReference type="PANTHER" id="PTHR20961:SF98">
    <property type="entry name" value="GLYCOSYLTRANSFERASE"/>
    <property type="match status" value="1"/>
</dbReference>
<name>A0ABC8RBN2_9AQUA</name>
<organism evidence="1 2">
    <name type="scientific">Ilex paraguariensis</name>
    <name type="common">yerba mate</name>
    <dbReference type="NCBI Taxonomy" id="185542"/>
    <lineage>
        <taxon>Eukaryota</taxon>
        <taxon>Viridiplantae</taxon>
        <taxon>Streptophyta</taxon>
        <taxon>Embryophyta</taxon>
        <taxon>Tracheophyta</taxon>
        <taxon>Spermatophyta</taxon>
        <taxon>Magnoliopsida</taxon>
        <taxon>eudicotyledons</taxon>
        <taxon>Gunneridae</taxon>
        <taxon>Pentapetalae</taxon>
        <taxon>asterids</taxon>
        <taxon>campanulids</taxon>
        <taxon>Aquifoliales</taxon>
        <taxon>Aquifoliaceae</taxon>
        <taxon>Ilex</taxon>
    </lineage>
</organism>
<dbReference type="Proteomes" id="UP001642360">
    <property type="component" value="Unassembled WGS sequence"/>
</dbReference>
<dbReference type="EMBL" id="CAUOFW020001225">
    <property type="protein sequence ID" value="CAK9142384.1"/>
    <property type="molecule type" value="Genomic_DNA"/>
</dbReference>
<comment type="caution">
    <text evidence="1">The sequence shown here is derived from an EMBL/GenBank/DDBJ whole genome shotgun (WGS) entry which is preliminary data.</text>
</comment>
<evidence type="ECO:0000313" key="2">
    <source>
        <dbReference type="Proteomes" id="UP001642360"/>
    </source>
</evidence>
<accession>A0ABC8RBN2</accession>
<evidence type="ECO:0000313" key="1">
    <source>
        <dbReference type="EMBL" id="CAK9142384.1"/>
    </source>
</evidence>
<keyword evidence="2" id="KW-1185">Reference proteome</keyword>
<proteinExistence type="predicted"/>
<dbReference type="PANTHER" id="PTHR20961">
    <property type="entry name" value="GLYCOSYLTRANSFERASE"/>
    <property type="match status" value="1"/>
</dbReference>
<dbReference type="AlphaFoldDB" id="A0ABC8RBN2"/>
<gene>
    <name evidence="1" type="ORF">ILEXP_LOCUS10071</name>
</gene>
<dbReference type="InterPro" id="IPR007657">
    <property type="entry name" value="Glycosyltransferase_61"/>
</dbReference>
<protein>
    <submittedName>
        <fullName evidence="1">Uncharacterized protein</fullName>
    </submittedName>
</protein>